<name>A0A2A6BCK8_PRIPA</name>
<reference evidence="2" key="1">
    <citation type="journal article" date="2008" name="Nat. Genet.">
        <title>The Pristionchus pacificus genome provides a unique perspective on nematode lifestyle and parasitism.</title>
        <authorList>
            <person name="Dieterich C."/>
            <person name="Clifton S.W."/>
            <person name="Schuster L.N."/>
            <person name="Chinwalla A."/>
            <person name="Delehaunty K."/>
            <person name="Dinkelacker I."/>
            <person name="Fulton L."/>
            <person name="Fulton R."/>
            <person name="Godfrey J."/>
            <person name="Minx P."/>
            <person name="Mitreva M."/>
            <person name="Roeseler W."/>
            <person name="Tian H."/>
            <person name="Witte H."/>
            <person name="Yang S.P."/>
            <person name="Wilson R.K."/>
            <person name="Sommer R.J."/>
        </authorList>
    </citation>
    <scope>NUCLEOTIDE SEQUENCE [LARGE SCALE GENOMIC DNA]</scope>
    <source>
        <strain evidence="2">PS312</strain>
    </source>
</reference>
<dbReference type="EnsemblMetazoa" id="PPA38916.1">
    <property type="protein sequence ID" value="PPA38916.1"/>
    <property type="gene ID" value="WBGene00277285"/>
</dbReference>
<keyword evidence="2" id="KW-1185">Reference proteome</keyword>
<gene>
    <name evidence="1" type="primary">WBGene00277285</name>
</gene>
<dbReference type="AlphaFoldDB" id="A0A2A6BCK8"/>
<accession>A0A2A6BCK8</accession>
<evidence type="ECO:0000313" key="1">
    <source>
        <dbReference type="EnsemblMetazoa" id="PPA38916.1"/>
    </source>
</evidence>
<dbReference type="Proteomes" id="UP000005239">
    <property type="component" value="Unassembled WGS sequence"/>
</dbReference>
<reference evidence="1" key="2">
    <citation type="submission" date="2022-06" db="UniProtKB">
        <authorList>
            <consortium name="EnsemblMetazoa"/>
        </authorList>
    </citation>
    <scope>IDENTIFICATION</scope>
    <source>
        <strain evidence="1">PS312</strain>
    </source>
</reference>
<proteinExistence type="predicted"/>
<sequence length="137" mass="15673">MNLYLLFFISFLLVIPSGDTYRFFNATAVEEALKHVVVRITGIRIICEALYCHFNASDVACKKACAENSSKFKKVTLPTENADEDIETCWNGCKADCREGVMCDNECTVLCGTHWNSTNRKEYEEEYLQWANETGRF</sequence>
<organism evidence="1 2">
    <name type="scientific">Pristionchus pacificus</name>
    <name type="common">Parasitic nematode worm</name>
    <dbReference type="NCBI Taxonomy" id="54126"/>
    <lineage>
        <taxon>Eukaryota</taxon>
        <taxon>Metazoa</taxon>
        <taxon>Ecdysozoa</taxon>
        <taxon>Nematoda</taxon>
        <taxon>Chromadorea</taxon>
        <taxon>Rhabditida</taxon>
        <taxon>Rhabditina</taxon>
        <taxon>Diplogasteromorpha</taxon>
        <taxon>Diplogasteroidea</taxon>
        <taxon>Neodiplogasteridae</taxon>
        <taxon>Pristionchus</taxon>
    </lineage>
</organism>
<evidence type="ECO:0000313" key="2">
    <source>
        <dbReference type="Proteomes" id="UP000005239"/>
    </source>
</evidence>
<protein>
    <submittedName>
        <fullName evidence="1">Uncharacterized protein</fullName>
    </submittedName>
</protein>
<accession>A0A8R1URJ5</accession>